<sequence length="143" mass="15460">MSLIGTLTKERQMPNLTTITVNDREATPVAHPFAPHSEKDGIAVFHESGSSLVGNKSLTISTRDTGSNVKVRVKFDLPVVQTETINGITADKVVRRSVADLVLTFPRSGTLQERKNLVGMLQNLLDAGQAAVDPVITGVETFY</sequence>
<evidence type="ECO:0000313" key="1">
    <source>
        <dbReference type="EMBL" id="APG76996.1"/>
    </source>
</evidence>
<reference evidence="1" key="1">
    <citation type="journal article" date="2016" name="Nature">
        <title>Redefining the invertebrate RNA virosphere.</title>
        <authorList>
            <person name="Shi M."/>
            <person name="Lin X.D."/>
            <person name="Tian J.H."/>
            <person name="Chen L.J."/>
            <person name="Chen X."/>
            <person name="Li C.X."/>
            <person name="Qin X.C."/>
            <person name="Li J."/>
            <person name="Cao J.P."/>
            <person name="Eden J.S."/>
            <person name="Buchmann J."/>
            <person name="Wang W."/>
            <person name="Xu J."/>
            <person name="Holmes E.C."/>
            <person name="Zhang Y.Z."/>
        </authorList>
    </citation>
    <scope>NUCLEOTIDE SEQUENCE</scope>
    <source>
        <strain evidence="1">BHJJX24892</strain>
        <strain evidence="2">BHTH16011</strain>
    </source>
</reference>
<proteinExistence type="predicted"/>
<accession>A0A1L3KI32</accession>
<dbReference type="EMBL" id="KX883470">
    <property type="protein sequence ID" value="APG76996.1"/>
    <property type="molecule type" value="Genomic_RNA"/>
</dbReference>
<dbReference type="Pfam" id="PF01819">
    <property type="entry name" value="Levi_coat"/>
    <property type="match status" value="1"/>
</dbReference>
<evidence type="ECO:0000313" key="2">
    <source>
        <dbReference type="EMBL" id="APG77020.1"/>
    </source>
</evidence>
<dbReference type="EMBL" id="KX883481">
    <property type="protein sequence ID" value="APG77020.1"/>
    <property type="molecule type" value="Genomic_RNA"/>
</dbReference>
<evidence type="ECO:0008006" key="3">
    <source>
        <dbReference type="Google" id="ProtNLM"/>
    </source>
</evidence>
<dbReference type="GO" id="GO:0019028">
    <property type="term" value="C:viral capsid"/>
    <property type="evidence" value="ECO:0007669"/>
    <property type="project" value="InterPro"/>
</dbReference>
<dbReference type="GO" id="GO:0005198">
    <property type="term" value="F:structural molecule activity"/>
    <property type="evidence" value="ECO:0007669"/>
    <property type="project" value="InterPro"/>
</dbReference>
<dbReference type="InterPro" id="IPR002703">
    <property type="entry name" value="Levivir_coat"/>
</dbReference>
<organism evidence="1">
    <name type="scientific">Beihai levi-like virus 22</name>
    <dbReference type="NCBI Taxonomy" id="1922408"/>
    <lineage>
        <taxon>Viruses</taxon>
        <taxon>Riboviria</taxon>
    </lineage>
</organism>
<dbReference type="SUPFAM" id="SSF55405">
    <property type="entry name" value="RNA bacteriophage capsid protein"/>
    <property type="match status" value="1"/>
</dbReference>
<name>A0A1L3KI32_9VIRU</name>
<protein>
    <recommendedName>
        <fullName evidence="3">Capsid protein</fullName>
    </recommendedName>
</protein>
<dbReference type="Gene3D" id="3.30.380.10">
    <property type="entry name" value="MS2 Viral Coat Protein"/>
    <property type="match status" value="1"/>
</dbReference>
<dbReference type="InterPro" id="IPR015954">
    <property type="entry name" value="Phage_RNA-type_capsid"/>
</dbReference>